<dbReference type="Gene3D" id="3.30.70.1430">
    <property type="entry name" value="Multidrug efflux transporter AcrB pore domain"/>
    <property type="match status" value="2"/>
</dbReference>
<dbReference type="PRINTS" id="PR00702">
    <property type="entry name" value="ACRIFLAVINRP"/>
</dbReference>
<dbReference type="InterPro" id="IPR027463">
    <property type="entry name" value="AcrB_DN_DC_subdom"/>
</dbReference>
<accession>A0A926F345</accession>
<feature type="transmembrane region" description="Helical" evidence="8">
    <location>
        <begin position="359"/>
        <end position="379"/>
    </location>
</feature>
<feature type="transmembrane region" description="Helical" evidence="8">
    <location>
        <begin position="871"/>
        <end position="891"/>
    </location>
</feature>
<dbReference type="SUPFAM" id="SSF82693">
    <property type="entry name" value="Multidrug efflux transporter AcrB pore domain, PN1, PN2, PC1 and PC2 subdomains"/>
    <property type="match status" value="3"/>
</dbReference>
<sequence>MNISELSIRRPVLSTVLTIIILLFGFIGYSYLGVREYPSVDNPIISVSCSYPGANADVIENQITEPLEQNINGIPGIRSLSSTSQQGQSRITVEFELSVDLETAANDVRDKVSRAQRYLPRDCDPPTVSKADADAMPILMVGLQSDKRSLLELSEIADLTVKEQLQTISDVSSVSIWGEKRYSMRLWLDPIKMAGYGITPVDVKNAVDKENVELPSGSIEGNTVELTIRTLGLMHTAEEFNNLIIKEENNQIVRFSDIGRAELGPADIKSYMKMNGVPMVGVVVTPQPGANHIKIADAVYERMERMQKDLPEDVHYNYGFDNTKFIRASIDEVRQTVYEAFLLVIIIIFLFLRDWRVTLVPCIVIPVSLIGAFFVMYVAGFSINVLSMLAVVLSVGLVVDDAIVMTENIYVRIEQGMSPKEAGIDGAKEIFFAVISTTITLVAVFFPIVFMDGMTGRLFREFSMVISGSVIISSFAALTFTPMLATKLLVKREKQNWFYRKTEPFFEGLNRIYSRSLAAFLRKRWIALPFIALTIGIIVFLWGYIPAEMAPLEDRSQISINTRGAEGATYEFIRDYTEDITALVDSIIPDAESVTARVSSGSGNVRVTLKDMADRNYTQMDVAEQLSKAVQGKTMARSFVQQSSSFGGRRGGMPVQYVLQATNLEKLQEVLPKFMSKVYENPVFQMADVDLKFSKPESRININRDKASIMGVSTRNIAQTLQYGLSGQRMGYFYMNGKQYEILGEINRQQRNKPADLKAIYIRSDKGDMVQLDNLIELTDGIAPPKLYRYNRFVSATISAGLADGKTIGQGLDEMDKIAKETLDDTFRTALTGDSKEYRESSSSLMFAFILAILLIYLILAAQFESFKDPLIIMLTVPLAIAGALIFMHFGNITMNIFSQIGIIMLIGLVAKNGILIVEFANQKQAAGEDKLSAIKDASLQRLRPILMTSASTILGLIPLAFATGEGSNQRIAMGTAVVGGMLISTLLTMYIVPAIYSYISTNRKKEKDDEPKK</sequence>
<dbReference type="PANTHER" id="PTHR32063:SF28">
    <property type="entry name" value="BLR2861 PROTEIN"/>
    <property type="match status" value="1"/>
</dbReference>
<dbReference type="RefSeq" id="WP_262433341.1">
    <property type="nucleotide sequence ID" value="NZ_JACRTF010000001.1"/>
</dbReference>
<dbReference type="Gene3D" id="3.30.2090.10">
    <property type="entry name" value="Multidrug efflux transporter AcrB TolC docking domain, DN and DC subdomains"/>
    <property type="match status" value="2"/>
</dbReference>
<dbReference type="Pfam" id="PF00873">
    <property type="entry name" value="ACR_tran"/>
    <property type="match status" value="1"/>
</dbReference>
<dbReference type="PANTHER" id="PTHR32063">
    <property type="match status" value="1"/>
</dbReference>
<feature type="transmembrane region" description="Helical" evidence="8">
    <location>
        <begin position="525"/>
        <end position="545"/>
    </location>
</feature>
<evidence type="ECO:0000313" key="9">
    <source>
        <dbReference type="EMBL" id="MBC8592127.1"/>
    </source>
</evidence>
<keyword evidence="6 8" id="KW-1133">Transmembrane helix</keyword>
<feature type="transmembrane region" description="Helical" evidence="8">
    <location>
        <begin position="430"/>
        <end position="450"/>
    </location>
</feature>
<keyword evidence="7 8" id="KW-0472">Membrane</keyword>
<comment type="subcellular location">
    <subcellularLocation>
        <location evidence="1">Cell inner membrane</location>
        <topology evidence="1">Multi-pass membrane protein</topology>
    </subcellularLocation>
</comment>
<feature type="transmembrane region" description="Helical" evidence="8">
    <location>
        <begin position="336"/>
        <end position="352"/>
    </location>
</feature>
<protein>
    <submittedName>
        <fullName evidence="9">Efflux RND transporter permease subunit</fullName>
    </submittedName>
</protein>
<dbReference type="InterPro" id="IPR001036">
    <property type="entry name" value="Acrflvin-R"/>
</dbReference>
<evidence type="ECO:0000256" key="4">
    <source>
        <dbReference type="ARBA" id="ARBA00022519"/>
    </source>
</evidence>
<evidence type="ECO:0000313" key="10">
    <source>
        <dbReference type="Proteomes" id="UP000651085"/>
    </source>
</evidence>
<evidence type="ECO:0000256" key="5">
    <source>
        <dbReference type="ARBA" id="ARBA00022692"/>
    </source>
</evidence>
<dbReference type="Gene3D" id="3.30.70.1320">
    <property type="entry name" value="Multidrug efflux transporter AcrB pore domain like"/>
    <property type="match status" value="1"/>
</dbReference>
<evidence type="ECO:0000256" key="7">
    <source>
        <dbReference type="ARBA" id="ARBA00023136"/>
    </source>
</evidence>
<feature type="transmembrane region" description="Helical" evidence="8">
    <location>
        <begin position="385"/>
        <end position="410"/>
    </location>
</feature>
<gene>
    <name evidence="9" type="ORF">H8744_02480</name>
</gene>
<keyword evidence="2" id="KW-0813">Transport</keyword>
<dbReference type="GO" id="GO:0042910">
    <property type="term" value="F:xenobiotic transmembrane transporter activity"/>
    <property type="evidence" value="ECO:0007669"/>
    <property type="project" value="TreeGrafter"/>
</dbReference>
<keyword evidence="10" id="KW-1185">Reference proteome</keyword>
<organism evidence="9 10">
    <name type="scientific">Jilunia laotingensis</name>
    <dbReference type="NCBI Taxonomy" id="2763675"/>
    <lineage>
        <taxon>Bacteria</taxon>
        <taxon>Pseudomonadati</taxon>
        <taxon>Bacteroidota</taxon>
        <taxon>Bacteroidia</taxon>
        <taxon>Bacteroidales</taxon>
        <taxon>Bacteroidaceae</taxon>
        <taxon>Jilunia</taxon>
    </lineage>
</organism>
<dbReference type="Gene3D" id="3.30.70.1440">
    <property type="entry name" value="Multidrug efflux transporter AcrB pore domain"/>
    <property type="match status" value="1"/>
</dbReference>
<feature type="transmembrane region" description="Helical" evidence="8">
    <location>
        <begin position="974"/>
        <end position="1000"/>
    </location>
</feature>
<feature type="transmembrane region" description="Helical" evidence="8">
    <location>
        <begin position="12"/>
        <end position="32"/>
    </location>
</feature>
<evidence type="ECO:0000256" key="3">
    <source>
        <dbReference type="ARBA" id="ARBA00022475"/>
    </source>
</evidence>
<evidence type="ECO:0000256" key="1">
    <source>
        <dbReference type="ARBA" id="ARBA00004429"/>
    </source>
</evidence>
<evidence type="ECO:0000256" key="2">
    <source>
        <dbReference type="ARBA" id="ARBA00022448"/>
    </source>
</evidence>
<name>A0A926F345_9BACT</name>
<feature type="transmembrane region" description="Helical" evidence="8">
    <location>
        <begin position="462"/>
        <end position="485"/>
    </location>
</feature>
<feature type="transmembrane region" description="Helical" evidence="8">
    <location>
        <begin position="943"/>
        <end position="962"/>
    </location>
</feature>
<dbReference type="GO" id="GO:0005886">
    <property type="term" value="C:plasma membrane"/>
    <property type="evidence" value="ECO:0007669"/>
    <property type="project" value="UniProtKB-SubCell"/>
</dbReference>
<dbReference type="EMBL" id="JACRTF010000001">
    <property type="protein sequence ID" value="MBC8592127.1"/>
    <property type="molecule type" value="Genomic_DNA"/>
</dbReference>
<keyword evidence="3" id="KW-1003">Cell membrane</keyword>
<keyword evidence="4" id="KW-0997">Cell inner membrane</keyword>
<dbReference type="FunFam" id="3.30.70.1430:FF:000001">
    <property type="entry name" value="Efflux pump membrane transporter"/>
    <property type="match status" value="1"/>
</dbReference>
<feature type="transmembrane region" description="Helical" evidence="8">
    <location>
        <begin position="845"/>
        <end position="864"/>
    </location>
</feature>
<reference evidence="9" key="1">
    <citation type="submission" date="2020-08" db="EMBL/GenBank/DDBJ databases">
        <title>Genome public.</title>
        <authorList>
            <person name="Liu C."/>
            <person name="Sun Q."/>
        </authorList>
    </citation>
    <scope>NUCLEOTIDE SEQUENCE</scope>
    <source>
        <strain evidence="9">N12</strain>
    </source>
</reference>
<proteinExistence type="predicted"/>
<dbReference type="AlphaFoldDB" id="A0A926F345"/>
<dbReference type="Gene3D" id="1.20.1640.10">
    <property type="entry name" value="Multidrug efflux transporter AcrB transmembrane domain"/>
    <property type="match status" value="2"/>
</dbReference>
<dbReference type="SUPFAM" id="SSF82866">
    <property type="entry name" value="Multidrug efflux transporter AcrB transmembrane domain"/>
    <property type="match status" value="2"/>
</dbReference>
<evidence type="ECO:0000256" key="6">
    <source>
        <dbReference type="ARBA" id="ARBA00022989"/>
    </source>
</evidence>
<dbReference type="Proteomes" id="UP000651085">
    <property type="component" value="Unassembled WGS sequence"/>
</dbReference>
<dbReference type="FunFam" id="1.20.1640.10:FF:000001">
    <property type="entry name" value="Efflux pump membrane transporter"/>
    <property type="match status" value="1"/>
</dbReference>
<comment type="caution">
    <text evidence="9">The sequence shown here is derived from an EMBL/GenBank/DDBJ whole genome shotgun (WGS) entry which is preliminary data.</text>
</comment>
<feature type="transmembrane region" description="Helical" evidence="8">
    <location>
        <begin position="897"/>
        <end position="922"/>
    </location>
</feature>
<evidence type="ECO:0000256" key="8">
    <source>
        <dbReference type="SAM" id="Phobius"/>
    </source>
</evidence>
<keyword evidence="5 8" id="KW-0812">Transmembrane</keyword>
<dbReference type="SUPFAM" id="SSF82714">
    <property type="entry name" value="Multidrug efflux transporter AcrB TolC docking domain, DN and DC subdomains"/>
    <property type="match status" value="2"/>
</dbReference>